<dbReference type="Proteomes" id="UP000030701">
    <property type="component" value="Unassembled WGS sequence"/>
</dbReference>
<keyword evidence="3" id="KW-0964">Secreted</keyword>
<proteinExistence type="inferred from homology"/>
<organism evidence="19">
    <name type="scientific">Fusarium oxysporum f. sp. vasinfectum 25433</name>
    <dbReference type="NCBI Taxonomy" id="1089449"/>
    <lineage>
        <taxon>Eukaryota</taxon>
        <taxon>Fungi</taxon>
        <taxon>Dikarya</taxon>
        <taxon>Ascomycota</taxon>
        <taxon>Pezizomycotina</taxon>
        <taxon>Sordariomycetes</taxon>
        <taxon>Hypocreomycetidae</taxon>
        <taxon>Hypocreales</taxon>
        <taxon>Nectriaceae</taxon>
        <taxon>Fusarium</taxon>
        <taxon>Fusarium oxysporum species complex</taxon>
    </lineage>
</organism>
<keyword evidence="11" id="KW-0119">Carbohydrate metabolism</keyword>
<evidence type="ECO:0000256" key="1">
    <source>
        <dbReference type="ARBA" id="ARBA00001973"/>
    </source>
</evidence>
<keyword evidence="6" id="KW-0136">Cellulose degradation</keyword>
<accession>X0L029</accession>
<comment type="subcellular location">
    <subcellularLocation>
        <location evidence="2">Secreted</location>
    </subcellularLocation>
</comment>
<dbReference type="PANTHER" id="PTHR33353:SF18">
    <property type="entry name" value="ENDOGLUCANASE II"/>
    <property type="match status" value="1"/>
</dbReference>
<name>X0L029_FUSOX</name>
<evidence type="ECO:0000256" key="8">
    <source>
        <dbReference type="ARBA" id="ARBA00023008"/>
    </source>
</evidence>
<evidence type="ECO:0000256" key="16">
    <source>
        <dbReference type="SAM" id="MobiDB-lite"/>
    </source>
</evidence>
<evidence type="ECO:0000256" key="9">
    <source>
        <dbReference type="ARBA" id="ARBA00023033"/>
    </source>
</evidence>
<feature type="compositionally biased region" description="Polar residues" evidence="16">
    <location>
        <begin position="243"/>
        <end position="256"/>
    </location>
</feature>
<evidence type="ECO:0000259" key="18">
    <source>
        <dbReference type="Pfam" id="PF03443"/>
    </source>
</evidence>
<dbReference type="GO" id="GO:0005576">
    <property type="term" value="C:extracellular region"/>
    <property type="evidence" value="ECO:0007669"/>
    <property type="project" value="UniProtKB-SubCell"/>
</dbReference>
<evidence type="ECO:0000256" key="3">
    <source>
        <dbReference type="ARBA" id="ARBA00022525"/>
    </source>
</evidence>
<evidence type="ECO:0000256" key="13">
    <source>
        <dbReference type="ARBA" id="ARBA00044502"/>
    </source>
</evidence>
<feature type="chain" id="PRO_5012429645" description="lytic cellulose monooxygenase (C4-dehydrogenating)" evidence="17">
    <location>
        <begin position="16"/>
        <end position="290"/>
    </location>
</feature>
<keyword evidence="5 17" id="KW-0732">Signal</keyword>
<feature type="domain" description="Auxiliary Activity family 9 catalytic" evidence="18">
    <location>
        <begin position="35"/>
        <end position="225"/>
    </location>
</feature>
<feature type="region of interest" description="Disordered" evidence="16">
    <location>
        <begin position="231"/>
        <end position="290"/>
    </location>
</feature>
<dbReference type="EC" id="1.14.99.56" evidence="15"/>
<dbReference type="InterPro" id="IPR049892">
    <property type="entry name" value="AA9"/>
</dbReference>
<evidence type="ECO:0000313" key="19">
    <source>
        <dbReference type="EMBL" id="EXM14402.1"/>
    </source>
</evidence>
<evidence type="ECO:0000256" key="14">
    <source>
        <dbReference type="ARBA" id="ARBA00045077"/>
    </source>
</evidence>
<dbReference type="InterPro" id="IPR005103">
    <property type="entry name" value="AA9_LPMO"/>
</dbReference>
<reference evidence="19" key="2">
    <citation type="submission" date="2012-05" db="EMBL/GenBank/DDBJ databases">
        <title>The Genome Annotation of Fusarium oxysporum Cotton.</title>
        <authorList>
            <consortium name="The Broad Institute Genomics Platform"/>
            <person name="Ma L.-J."/>
            <person name="Corby-Kistler H."/>
            <person name="Broz K."/>
            <person name="Gale L.R."/>
            <person name="Jonkers W."/>
            <person name="O'Donnell K."/>
            <person name="Ploetz R."/>
            <person name="Steinberg C."/>
            <person name="Schwartz D.C."/>
            <person name="VanEtten H."/>
            <person name="Zhou S."/>
            <person name="Young S.K."/>
            <person name="Zeng Q."/>
            <person name="Gargeya S."/>
            <person name="Fitzgerald M."/>
            <person name="Abouelleil A."/>
            <person name="Alvarado L."/>
            <person name="Chapman S.B."/>
            <person name="Gainer-Dewar J."/>
            <person name="Goldberg J."/>
            <person name="Griggs A."/>
            <person name="Gujja S."/>
            <person name="Hansen M."/>
            <person name="Howarth C."/>
            <person name="Imamovic A."/>
            <person name="Ireland A."/>
            <person name="Larimer J."/>
            <person name="McCowan C."/>
            <person name="Murphy C."/>
            <person name="Pearson M."/>
            <person name="Poon T.W."/>
            <person name="Priest M."/>
            <person name="Roberts A."/>
            <person name="Saif S."/>
            <person name="Shea T."/>
            <person name="Sykes S."/>
            <person name="Wortman J."/>
            <person name="Nusbaum C."/>
            <person name="Birren B."/>
        </authorList>
    </citation>
    <scope>NUCLEOTIDE SEQUENCE</scope>
    <source>
        <strain evidence="19">25433</strain>
    </source>
</reference>
<evidence type="ECO:0000256" key="5">
    <source>
        <dbReference type="ARBA" id="ARBA00022729"/>
    </source>
</evidence>
<keyword evidence="9" id="KW-0503">Monooxygenase</keyword>
<keyword evidence="10" id="KW-1015">Disulfide bond</keyword>
<evidence type="ECO:0000256" key="17">
    <source>
        <dbReference type="SAM" id="SignalP"/>
    </source>
</evidence>
<dbReference type="GO" id="GO:0004497">
    <property type="term" value="F:monooxygenase activity"/>
    <property type="evidence" value="ECO:0007669"/>
    <property type="project" value="UniProtKB-KW"/>
</dbReference>
<protein>
    <recommendedName>
        <fullName evidence="15">lytic cellulose monooxygenase (C4-dehydrogenating)</fullName>
        <ecNumber evidence="15">1.14.99.56</ecNumber>
    </recommendedName>
</protein>
<comment type="similarity">
    <text evidence="13">Belongs to the polysaccharide monooxygenase AA9 family.</text>
</comment>
<dbReference type="CDD" id="cd21175">
    <property type="entry name" value="LPMO_AA9"/>
    <property type="match status" value="1"/>
</dbReference>
<gene>
    <name evidence="19" type="ORF">FOTG_17193</name>
</gene>
<dbReference type="PANTHER" id="PTHR33353">
    <property type="entry name" value="PUTATIVE (AFU_ORTHOLOGUE AFUA_1G12560)-RELATED"/>
    <property type="match status" value="1"/>
</dbReference>
<comment type="cofactor">
    <cofactor evidence="1">
        <name>Cu(2+)</name>
        <dbReference type="ChEBI" id="CHEBI:29036"/>
    </cofactor>
</comment>
<dbReference type="HOGENOM" id="CLU_031730_0_2_1"/>
<dbReference type="Gene3D" id="2.70.50.70">
    <property type="match status" value="1"/>
</dbReference>
<feature type="signal peptide" evidence="17">
    <location>
        <begin position="1"/>
        <end position="15"/>
    </location>
</feature>
<evidence type="ECO:0000256" key="15">
    <source>
        <dbReference type="ARBA" id="ARBA00047174"/>
    </source>
</evidence>
<sequence length="290" mass="30608">MRLHSLLPLATVASAHTIMQSFNGKPQGSGIYMPSDDSFIADVGSDSMACNGAPVKFFKPSSDVHTIQAGSDVTGAWLHTLTSTGPDEYADNKVIDSSHKGPVFVWMKKVSDATKNPAAGPGDGWFKISEDSYTDGKWGVDNLIAAGGVQKATVPKCIANGDYLVRFEILALHSAGQMGQAQFYMECAQVRVTGGTGAESPATVPIPGVYKADDPGVLVSIWNNVGKPYPDSYKVPGPRPFQCSGSSSDRNSTAETVENKNKAQNKNNASDNHGKDSGGAVAAPKRQCRP</sequence>
<evidence type="ECO:0000256" key="12">
    <source>
        <dbReference type="ARBA" id="ARBA00023326"/>
    </source>
</evidence>
<dbReference type="AlphaFoldDB" id="X0L029"/>
<evidence type="ECO:0000256" key="4">
    <source>
        <dbReference type="ARBA" id="ARBA00022723"/>
    </source>
</evidence>
<evidence type="ECO:0000256" key="10">
    <source>
        <dbReference type="ARBA" id="ARBA00023157"/>
    </source>
</evidence>
<keyword evidence="7" id="KW-0560">Oxidoreductase</keyword>
<comment type="catalytic activity">
    <reaction evidence="14">
        <text>[(1-&gt;4)-beta-D-glucosyl]n+m + reduced acceptor + O2 = 4-dehydro-beta-D-glucosyl-[(1-&gt;4)-beta-D-glucosyl]n-1 + [(1-&gt;4)-beta-D-glucosyl]m + acceptor + H2O.</text>
        <dbReference type="EC" id="1.14.99.56"/>
    </reaction>
</comment>
<evidence type="ECO:0000256" key="6">
    <source>
        <dbReference type="ARBA" id="ARBA00023001"/>
    </source>
</evidence>
<reference evidence="19" key="1">
    <citation type="submission" date="2011-11" db="EMBL/GenBank/DDBJ databases">
        <title>The Genome Sequence of Fusarium oxysporum Cotton.</title>
        <authorList>
            <consortium name="The Broad Institute Genome Sequencing Platform"/>
            <person name="Ma L.-J."/>
            <person name="Gale L.R."/>
            <person name="Schwartz D.C."/>
            <person name="Zhou S."/>
            <person name="Corby-Kistler H."/>
            <person name="Young S.K."/>
            <person name="Zeng Q."/>
            <person name="Gargeya S."/>
            <person name="Fitzgerald M."/>
            <person name="Haas B."/>
            <person name="Abouelleil A."/>
            <person name="Alvarado L."/>
            <person name="Arachchi H.M."/>
            <person name="Berlin A."/>
            <person name="Brown A."/>
            <person name="Chapman S.B."/>
            <person name="Chen Z."/>
            <person name="Dunbar C."/>
            <person name="Freedman E."/>
            <person name="Gearin G."/>
            <person name="Goldberg J."/>
            <person name="Griggs A."/>
            <person name="Gujja S."/>
            <person name="Heiman D."/>
            <person name="Howarth C."/>
            <person name="Larson L."/>
            <person name="Lui A."/>
            <person name="MacDonald P.J.P."/>
            <person name="Montmayeur A."/>
            <person name="Murphy C."/>
            <person name="Neiman D."/>
            <person name="Pearson M."/>
            <person name="Priest M."/>
            <person name="Roberts A."/>
            <person name="Saif S."/>
            <person name="Shea T."/>
            <person name="Shenoy N."/>
            <person name="Sisk P."/>
            <person name="Stolte C."/>
            <person name="Sykes S."/>
            <person name="Wortman J."/>
            <person name="Nusbaum C."/>
            <person name="Birren B."/>
        </authorList>
    </citation>
    <scope>NUCLEOTIDE SEQUENCE [LARGE SCALE GENOMIC DNA]</scope>
    <source>
        <strain evidence="19">25433</strain>
    </source>
</reference>
<keyword evidence="12" id="KW-0624">Polysaccharide degradation</keyword>
<dbReference type="Pfam" id="PF03443">
    <property type="entry name" value="AA9"/>
    <property type="match status" value="1"/>
</dbReference>
<evidence type="ECO:0000256" key="2">
    <source>
        <dbReference type="ARBA" id="ARBA00004613"/>
    </source>
</evidence>
<dbReference type="GO" id="GO:0046872">
    <property type="term" value="F:metal ion binding"/>
    <property type="evidence" value="ECO:0007669"/>
    <property type="project" value="UniProtKB-KW"/>
</dbReference>
<dbReference type="GO" id="GO:0030245">
    <property type="term" value="P:cellulose catabolic process"/>
    <property type="evidence" value="ECO:0007669"/>
    <property type="project" value="UniProtKB-KW"/>
</dbReference>
<evidence type="ECO:0000256" key="11">
    <source>
        <dbReference type="ARBA" id="ARBA00023277"/>
    </source>
</evidence>
<keyword evidence="8" id="KW-0186">Copper</keyword>
<keyword evidence="4" id="KW-0479">Metal-binding</keyword>
<dbReference type="EMBL" id="JH658065">
    <property type="protein sequence ID" value="EXM14402.1"/>
    <property type="molecule type" value="Genomic_DNA"/>
</dbReference>
<evidence type="ECO:0000256" key="7">
    <source>
        <dbReference type="ARBA" id="ARBA00023002"/>
    </source>
</evidence>